<name>A0ABU2PLP1_9ACTN</name>
<keyword evidence="2" id="KW-1185">Reference proteome</keyword>
<dbReference type="RefSeq" id="WP_311689317.1">
    <property type="nucleotide sequence ID" value="NZ_JAVREU010000081.1"/>
</dbReference>
<dbReference type="Proteomes" id="UP001183586">
    <property type="component" value="Unassembled WGS sequence"/>
</dbReference>
<proteinExistence type="predicted"/>
<sequence>SVRVAADRVDEVPVYVLDELSPGHTGEGAAIIEGPFFTARVLPGWTYRLTSARDLLHTHNT</sequence>
<evidence type="ECO:0000313" key="1">
    <source>
        <dbReference type="EMBL" id="MDT0393087.1"/>
    </source>
</evidence>
<reference evidence="2" key="1">
    <citation type="submission" date="2023-07" db="EMBL/GenBank/DDBJ databases">
        <title>30 novel species of actinomycetes from the DSMZ collection.</title>
        <authorList>
            <person name="Nouioui I."/>
        </authorList>
    </citation>
    <scope>NUCLEOTIDE SEQUENCE [LARGE SCALE GENOMIC DNA]</scope>
    <source>
        <strain evidence="2">DSM 41921</strain>
    </source>
</reference>
<feature type="non-terminal residue" evidence="1">
    <location>
        <position position="1"/>
    </location>
</feature>
<accession>A0ABU2PLP1</accession>
<organism evidence="1 2">
    <name type="scientific">Streptomyces dubilierae</name>
    <dbReference type="NCBI Taxonomy" id="3075533"/>
    <lineage>
        <taxon>Bacteria</taxon>
        <taxon>Bacillati</taxon>
        <taxon>Actinomycetota</taxon>
        <taxon>Actinomycetes</taxon>
        <taxon>Kitasatosporales</taxon>
        <taxon>Streptomycetaceae</taxon>
        <taxon>Streptomyces</taxon>
    </lineage>
</organism>
<comment type="caution">
    <text evidence="1">The sequence shown here is derived from an EMBL/GenBank/DDBJ whole genome shotgun (WGS) entry which is preliminary data.</text>
</comment>
<dbReference type="EMBL" id="JAVREU010000081">
    <property type="protein sequence ID" value="MDT0393087.1"/>
    <property type="molecule type" value="Genomic_DNA"/>
</dbReference>
<evidence type="ECO:0000313" key="2">
    <source>
        <dbReference type="Proteomes" id="UP001183586"/>
    </source>
</evidence>
<gene>
    <name evidence="1" type="ORF">RM641_37350</name>
</gene>
<protein>
    <submittedName>
        <fullName evidence="1">Uncharacterized protein</fullName>
    </submittedName>
</protein>